<gene>
    <name evidence="1" type="ORF">WJ33_00960</name>
</gene>
<sequence length="66" mass="7534">MQRRTARQIDAALSRFQLNTIEILTTTLDRAPLISFRKKCINTGRLALCLFGLPCALTCLRFEFDS</sequence>
<accession>A0A124R7E6</accession>
<evidence type="ECO:0000313" key="1">
    <source>
        <dbReference type="EMBL" id="KVG54871.1"/>
    </source>
</evidence>
<protein>
    <submittedName>
        <fullName evidence="1">Uncharacterized protein</fullName>
    </submittedName>
</protein>
<dbReference type="AlphaFoldDB" id="A0A124R7E6"/>
<dbReference type="EMBL" id="LOXM01000264">
    <property type="protein sequence ID" value="KVG54871.1"/>
    <property type="molecule type" value="Genomic_DNA"/>
</dbReference>
<reference evidence="1 2" key="1">
    <citation type="submission" date="2015-11" db="EMBL/GenBank/DDBJ databases">
        <title>Expanding the genomic diversity of Burkholderia species for the development of highly accurate diagnostics.</title>
        <authorList>
            <person name="Sahl J."/>
            <person name="Keim P."/>
            <person name="Wagner D."/>
        </authorList>
    </citation>
    <scope>NUCLEOTIDE SEQUENCE [LARGE SCALE GENOMIC DNA]</scope>
    <source>
        <strain evidence="1 2">MSMB2036</strain>
    </source>
</reference>
<evidence type="ECO:0000313" key="2">
    <source>
        <dbReference type="Proteomes" id="UP000064029"/>
    </source>
</evidence>
<name>A0A124R7E6_9BURK</name>
<dbReference type="Proteomes" id="UP000064029">
    <property type="component" value="Unassembled WGS sequence"/>
</dbReference>
<organism evidence="1 2">
    <name type="scientific">Burkholderia ubonensis</name>
    <dbReference type="NCBI Taxonomy" id="101571"/>
    <lineage>
        <taxon>Bacteria</taxon>
        <taxon>Pseudomonadati</taxon>
        <taxon>Pseudomonadota</taxon>
        <taxon>Betaproteobacteria</taxon>
        <taxon>Burkholderiales</taxon>
        <taxon>Burkholderiaceae</taxon>
        <taxon>Burkholderia</taxon>
        <taxon>Burkholderia cepacia complex</taxon>
    </lineage>
</organism>
<proteinExistence type="predicted"/>
<comment type="caution">
    <text evidence="1">The sequence shown here is derived from an EMBL/GenBank/DDBJ whole genome shotgun (WGS) entry which is preliminary data.</text>
</comment>